<sequence length="612" mass="69771">MSETFNSEHQTGEIFHPEANEDDVHIIDRNLPDTSNYDGASNLIPLTIGTPKLQYNNDGNYVDSPQGNNQNNENNNYQQLPYEPSGFTPTGYTPVLAPSPSTEFPSNQQLATFNQPKFYPPLQPLSESVIPNGLTIQPFALKGKPEADIPDRRPMTQPKKKKESTGPKTRPAFVVKLWSMVNDPANHEYIRWNEDGKTFQVFHREDFMKLVLPKYFKHNNFASFVRQLNMYGWHKVQDITSGTMNNQKDERGNDEAWQFENPNFIRGHEELLDKIVRNRNGNQEGENNDSQVNFALVMNELDQIKMNQMAIGEDLRRIRKDNQTLWTENNRTREAQKEQAKTLDKILHFLAAVYGNNTGKILEVDNAPFEGEHYMTAYYPNQTYPSSQPQGQSASMQFNPYPQRSPSPFSKPRLMLTNEAHQRSPSSKDEGRSSSNSGPDSIEEIMRSYENTPNSAPTNSPNLSKMYQQIMNQEGPVSSPRHYFPELVSNGSYFPNRSQSPIEANGNSTHDLINGIEQDVNKQGQSLQKVQDWIQDLASQQQRDQQKNQGTVEEISPKNDLDEFDVNEFLNSSQNYNSGATPQSPQDNAAQKSKKRNVQQTKPQATKKQKRS</sequence>
<feature type="region of interest" description="Disordered" evidence="10">
    <location>
        <begin position="538"/>
        <end position="612"/>
    </location>
</feature>
<name>A5DAC0_PICGU</name>
<feature type="compositionally biased region" description="Polar residues" evidence="10">
    <location>
        <begin position="53"/>
        <end position="65"/>
    </location>
</feature>
<dbReference type="STRING" id="294746.A5DAC0"/>
<evidence type="ECO:0000256" key="3">
    <source>
        <dbReference type="ARBA" id="ARBA00023015"/>
    </source>
</evidence>
<evidence type="ECO:0000256" key="10">
    <source>
        <dbReference type="SAM" id="MobiDB-lite"/>
    </source>
</evidence>
<feature type="region of interest" description="Disordered" evidence="10">
    <location>
        <begin position="380"/>
        <end position="441"/>
    </location>
</feature>
<feature type="region of interest" description="Disordered" evidence="10">
    <location>
        <begin position="50"/>
        <end position="91"/>
    </location>
</feature>
<dbReference type="OMA" id="RLMLMDQ"/>
<evidence type="ECO:0000256" key="2">
    <source>
        <dbReference type="ARBA" id="ARBA00006403"/>
    </source>
</evidence>
<dbReference type="Proteomes" id="UP000001997">
    <property type="component" value="Unassembled WGS sequence"/>
</dbReference>
<dbReference type="InterPro" id="IPR000232">
    <property type="entry name" value="HSF_DNA-bd"/>
</dbReference>
<keyword evidence="3" id="KW-0805">Transcription regulation</keyword>
<gene>
    <name evidence="12" type="ORF">PGUG_00225</name>
</gene>
<keyword evidence="5" id="KW-0804">Transcription</keyword>
<dbReference type="VEuPathDB" id="FungiDB:PGUG_00225"/>
<feature type="compositionally biased region" description="Polar residues" evidence="10">
    <location>
        <begin position="380"/>
        <end position="408"/>
    </location>
</feature>
<evidence type="ECO:0000256" key="4">
    <source>
        <dbReference type="ARBA" id="ARBA00023125"/>
    </source>
</evidence>
<dbReference type="PANTHER" id="PTHR10015:SF427">
    <property type="entry name" value="HEAT SHOCK FACTOR PROTEIN"/>
    <property type="match status" value="1"/>
</dbReference>
<comment type="subcellular location">
    <subcellularLocation>
        <location evidence="1">Nucleus</location>
    </subcellularLocation>
</comment>
<evidence type="ECO:0000256" key="6">
    <source>
        <dbReference type="ARBA" id="ARBA00023242"/>
    </source>
</evidence>
<evidence type="ECO:0000259" key="11">
    <source>
        <dbReference type="PROSITE" id="PS00434"/>
    </source>
</evidence>
<feature type="region of interest" description="Disordered" evidence="10">
    <location>
        <begin position="1"/>
        <end position="21"/>
    </location>
</feature>
<feature type="region of interest" description="Disordered" evidence="10">
    <location>
        <begin position="142"/>
        <end position="168"/>
    </location>
</feature>
<dbReference type="GO" id="GO:0005634">
    <property type="term" value="C:nucleus"/>
    <property type="evidence" value="ECO:0007669"/>
    <property type="project" value="UniProtKB-SubCell"/>
</dbReference>
<dbReference type="InterPro" id="IPR036388">
    <property type="entry name" value="WH-like_DNA-bd_sf"/>
</dbReference>
<keyword evidence="4" id="KW-0238">DNA-binding</keyword>
<protein>
    <recommendedName>
        <fullName evidence="7">Heat shock transcription factor</fullName>
    </recommendedName>
    <alternativeName>
        <fullName evidence="8">Heat shock factor protein</fullName>
    </alternativeName>
</protein>
<evidence type="ECO:0000256" key="8">
    <source>
        <dbReference type="ARBA" id="ARBA00084017"/>
    </source>
</evidence>
<dbReference type="GeneID" id="5129449"/>
<feature type="compositionally biased region" description="Low complexity" evidence="10">
    <location>
        <begin position="66"/>
        <end position="79"/>
    </location>
</feature>
<evidence type="ECO:0000256" key="7">
    <source>
        <dbReference type="ARBA" id="ARBA00068818"/>
    </source>
</evidence>
<dbReference type="PANTHER" id="PTHR10015">
    <property type="entry name" value="HEAT SHOCK TRANSCRIPTION FACTOR"/>
    <property type="match status" value="1"/>
</dbReference>
<evidence type="ECO:0000313" key="13">
    <source>
        <dbReference type="Proteomes" id="UP000001997"/>
    </source>
</evidence>
<dbReference type="GO" id="GO:0003700">
    <property type="term" value="F:DNA-binding transcription factor activity"/>
    <property type="evidence" value="ECO:0007669"/>
    <property type="project" value="InterPro"/>
</dbReference>
<dbReference type="PRINTS" id="PR00056">
    <property type="entry name" value="HSFDOMAIN"/>
</dbReference>
<dbReference type="PROSITE" id="PS00434">
    <property type="entry name" value="HSF_DOMAIN"/>
    <property type="match status" value="1"/>
</dbReference>
<dbReference type="InParanoid" id="A5DAC0"/>
<proteinExistence type="inferred from homology"/>
<reference evidence="12" key="1">
    <citation type="submission" date="2005-03" db="EMBL/GenBank/DDBJ databases">
        <authorList>
            <person name="Giovannoni S.J."/>
            <person name="Cho J.-C."/>
            <person name="Ferriera S."/>
            <person name="Johnson J."/>
            <person name="Kravitz S."/>
            <person name="Halpern A."/>
            <person name="Remington K."/>
            <person name="Beeson K."/>
            <person name="Tran B."/>
            <person name="Rogers Y.-H."/>
            <person name="Friedman R."/>
            <person name="Venter J.C."/>
        </authorList>
    </citation>
    <scope>NUCLEOTIDE SEQUENCE</scope>
    <source>
        <strain evidence="12">ATCC 6260</strain>
    </source>
</reference>
<dbReference type="GO" id="GO:0043565">
    <property type="term" value="F:sequence-specific DNA binding"/>
    <property type="evidence" value="ECO:0007669"/>
    <property type="project" value="InterPro"/>
</dbReference>
<dbReference type="OrthoDB" id="60033at2759"/>
<keyword evidence="6" id="KW-0539">Nucleus</keyword>
<feature type="domain" description="HSF-type DNA-binding" evidence="11">
    <location>
        <begin position="212"/>
        <end position="236"/>
    </location>
</feature>
<dbReference type="HOGENOM" id="CLU_426421_0_0_1"/>
<dbReference type="SUPFAM" id="SSF46785">
    <property type="entry name" value="Winged helix' DNA-binding domain"/>
    <property type="match status" value="1"/>
</dbReference>
<dbReference type="Gene3D" id="1.10.10.10">
    <property type="entry name" value="Winged helix-like DNA-binding domain superfamily/Winged helix DNA-binding domain"/>
    <property type="match status" value="1"/>
</dbReference>
<dbReference type="FunFam" id="1.10.10.10:FF:000027">
    <property type="entry name" value="Heat shock transcription factor 1"/>
    <property type="match status" value="1"/>
</dbReference>
<dbReference type="SMART" id="SM00415">
    <property type="entry name" value="HSF"/>
    <property type="match status" value="1"/>
</dbReference>
<evidence type="ECO:0000313" key="12">
    <source>
        <dbReference type="EMBL" id="EDK36127.2"/>
    </source>
</evidence>
<dbReference type="KEGG" id="pgu:PGUG_00225"/>
<dbReference type="eggNOG" id="KOG0627">
    <property type="taxonomic scope" value="Eukaryota"/>
</dbReference>
<keyword evidence="13" id="KW-1185">Reference proteome</keyword>
<evidence type="ECO:0000256" key="9">
    <source>
        <dbReference type="RuleBase" id="RU004020"/>
    </source>
</evidence>
<evidence type="ECO:0000256" key="1">
    <source>
        <dbReference type="ARBA" id="ARBA00004123"/>
    </source>
</evidence>
<feature type="compositionally biased region" description="Basic and acidic residues" evidence="10">
    <location>
        <begin position="143"/>
        <end position="154"/>
    </location>
</feature>
<dbReference type="InterPro" id="IPR036390">
    <property type="entry name" value="WH_DNA-bd_sf"/>
</dbReference>
<accession>A5DAC0</accession>
<dbReference type="RefSeq" id="XP_001486848.2">
    <property type="nucleotide sequence ID" value="XM_001486798.1"/>
</dbReference>
<dbReference type="AlphaFoldDB" id="A5DAC0"/>
<feature type="compositionally biased region" description="Basic and acidic residues" evidence="10">
    <location>
        <begin position="420"/>
        <end position="432"/>
    </location>
</feature>
<comment type="similarity">
    <text evidence="2 9">Belongs to the HSF family.</text>
</comment>
<organism evidence="12 13">
    <name type="scientific">Meyerozyma guilliermondii (strain ATCC 6260 / CBS 566 / DSM 6381 / JCM 1539 / NBRC 10279 / NRRL Y-324)</name>
    <name type="common">Yeast</name>
    <name type="synonym">Candida guilliermondii</name>
    <dbReference type="NCBI Taxonomy" id="294746"/>
    <lineage>
        <taxon>Eukaryota</taxon>
        <taxon>Fungi</taxon>
        <taxon>Dikarya</taxon>
        <taxon>Ascomycota</taxon>
        <taxon>Saccharomycotina</taxon>
        <taxon>Pichiomycetes</taxon>
        <taxon>Debaryomycetaceae</taxon>
        <taxon>Meyerozyma</taxon>
    </lineage>
</organism>
<feature type="compositionally biased region" description="Polar residues" evidence="10">
    <location>
        <begin position="569"/>
        <end position="591"/>
    </location>
</feature>
<evidence type="ECO:0000256" key="5">
    <source>
        <dbReference type="ARBA" id="ARBA00023163"/>
    </source>
</evidence>
<dbReference type="EMBL" id="CH408155">
    <property type="protein sequence ID" value="EDK36127.2"/>
    <property type="molecule type" value="Genomic_DNA"/>
</dbReference>
<reference evidence="12" key="2">
    <citation type="journal article" date="2009" name="Nature">
        <title>Evolution of pathogenicity and sexual reproduction in eight Candida genomes.</title>
        <authorList>
            <person name="Butler G."/>
            <person name="Rasmussen M.D."/>
            <person name="Lin M.F."/>
            <person name="Santos M.A."/>
            <person name="Sakthikumar S."/>
            <person name="Munro C.A."/>
            <person name="Rheinbay E."/>
            <person name="Grabherr M."/>
            <person name="Forche A."/>
            <person name="Reedy J.L."/>
            <person name="Agrafioti I."/>
            <person name="Arnaud M.B."/>
            <person name="Bates S."/>
            <person name="Brown A.J."/>
            <person name="Brunke S."/>
            <person name="Costanzo M.C."/>
            <person name="Fitzpatrick D.A."/>
            <person name="de Groot P.W."/>
            <person name="Harris D."/>
            <person name="Hoyer L.L."/>
            <person name="Hube B."/>
            <person name="Klis F.M."/>
            <person name="Kodira C."/>
            <person name="Lennard N."/>
            <person name="Logue M.E."/>
            <person name="Martin R."/>
            <person name="Neiman A.M."/>
            <person name="Nikolaou E."/>
            <person name="Quail M.A."/>
            <person name="Quinn J."/>
            <person name="Santos M.C."/>
            <person name="Schmitzberger F.F."/>
            <person name="Sherlock G."/>
            <person name="Shah P."/>
            <person name="Silverstein K.A."/>
            <person name="Skrzypek M.S."/>
            <person name="Soll D."/>
            <person name="Staggs R."/>
            <person name="Stansfield I."/>
            <person name="Stumpf M.P."/>
            <person name="Sudbery P.E."/>
            <person name="Srikantha T."/>
            <person name="Zeng Q."/>
            <person name="Berman J."/>
            <person name="Berriman M."/>
            <person name="Heitman J."/>
            <person name="Gow N.A."/>
            <person name="Lorenz M.C."/>
            <person name="Birren B.W."/>
            <person name="Kellis M."/>
            <person name="Cuomo C.A."/>
        </authorList>
    </citation>
    <scope>NUCLEOTIDE SEQUENCE [LARGE SCALE GENOMIC DNA]</scope>
    <source>
        <strain evidence="12">ATCC 6260</strain>
    </source>
</reference>
<dbReference type="Pfam" id="PF00447">
    <property type="entry name" value="HSF_DNA-bind"/>
    <property type="match status" value="1"/>
</dbReference>